<dbReference type="PROSITE" id="PS51833">
    <property type="entry name" value="HDOD"/>
    <property type="match status" value="1"/>
</dbReference>
<evidence type="ECO:0000313" key="2">
    <source>
        <dbReference type="EMBL" id="SEM72850.1"/>
    </source>
</evidence>
<dbReference type="PANTHER" id="PTHR33525:SF3">
    <property type="entry name" value="RIBONUCLEASE Y"/>
    <property type="match status" value="1"/>
</dbReference>
<accession>A0A1H8AQ39</accession>
<reference evidence="2 3" key="1">
    <citation type="submission" date="2016-10" db="EMBL/GenBank/DDBJ databases">
        <authorList>
            <person name="de Groot N.N."/>
        </authorList>
    </citation>
    <scope>NUCLEOTIDE SEQUENCE [LARGE SCALE GENOMIC DNA]</scope>
    <source>
        <strain evidence="2 3">Nm22</strain>
    </source>
</reference>
<name>A0A1H8AQ39_9PROT</name>
<sequence length="288" mass="32258">MDPNAIVTRAKSIFSLPEVVYKINELITSGNTTNQELEQTILNDPVLTVRLLKLANSAYFGFPKKIETVSYAIALIGHRELRNLALASTVATVFKGISSDLVSMESFWHHSLSTGIIARLMAYDINCRERIFIAGLLHGIGKLILFNQFPEKSSQILSIGEANEGVVANAERQIFGFTSTELSVAFLKEWNLPASIWKTVASQDDPTSVEQINSDPYILHLAILIARYKQKHRNREINANDIKSLCKPEIYERLGLDNEMIELINNVAVLQINEMLNCIRPETTADRA</sequence>
<dbReference type="PANTHER" id="PTHR33525">
    <property type="match status" value="1"/>
</dbReference>
<gene>
    <name evidence="2" type="ORF">SAMN05216325_101281</name>
</gene>
<dbReference type="AlphaFoldDB" id="A0A1H8AQ39"/>
<dbReference type="Gene3D" id="1.10.3210.10">
    <property type="entry name" value="Hypothetical protein af1432"/>
    <property type="match status" value="1"/>
</dbReference>
<proteinExistence type="predicted"/>
<evidence type="ECO:0000313" key="3">
    <source>
        <dbReference type="Proteomes" id="UP000199459"/>
    </source>
</evidence>
<dbReference type="RefSeq" id="WP_090627200.1">
    <property type="nucleotide sequence ID" value="NZ_FOCP01000001.1"/>
</dbReference>
<dbReference type="Pfam" id="PF08668">
    <property type="entry name" value="HDOD"/>
    <property type="match status" value="1"/>
</dbReference>
<dbReference type="InterPro" id="IPR052340">
    <property type="entry name" value="RNase_Y/CdgJ"/>
</dbReference>
<dbReference type="InterPro" id="IPR003607">
    <property type="entry name" value="HD/PDEase_dom"/>
</dbReference>
<dbReference type="STRING" id="917.SAMN05216326_11183"/>
<protein>
    <submittedName>
        <fullName evidence="2">HD-like signal output (HDOD) domain, no enzymatic activity</fullName>
    </submittedName>
</protein>
<dbReference type="SUPFAM" id="SSF109604">
    <property type="entry name" value="HD-domain/PDEase-like"/>
    <property type="match status" value="1"/>
</dbReference>
<dbReference type="CDD" id="cd00077">
    <property type="entry name" value="HDc"/>
    <property type="match status" value="1"/>
</dbReference>
<dbReference type="EMBL" id="FOCP01000001">
    <property type="protein sequence ID" value="SEM72850.1"/>
    <property type="molecule type" value="Genomic_DNA"/>
</dbReference>
<organism evidence="2 3">
    <name type="scientific">Nitrosomonas marina</name>
    <dbReference type="NCBI Taxonomy" id="917"/>
    <lineage>
        <taxon>Bacteria</taxon>
        <taxon>Pseudomonadati</taxon>
        <taxon>Pseudomonadota</taxon>
        <taxon>Betaproteobacteria</taxon>
        <taxon>Nitrosomonadales</taxon>
        <taxon>Nitrosomonadaceae</taxon>
        <taxon>Nitrosomonas</taxon>
    </lineage>
</organism>
<evidence type="ECO:0000259" key="1">
    <source>
        <dbReference type="PROSITE" id="PS51833"/>
    </source>
</evidence>
<feature type="domain" description="HDOD" evidence="1">
    <location>
        <begin position="13"/>
        <end position="206"/>
    </location>
</feature>
<dbReference type="Proteomes" id="UP000199459">
    <property type="component" value="Unassembled WGS sequence"/>
</dbReference>
<dbReference type="OrthoDB" id="9770715at2"/>
<dbReference type="InterPro" id="IPR013976">
    <property type="entry name" value="HDOD"/>
</dbReference>